<dbReference type="EMBL" id="JAQFWQ010000097">
    <property type="protein sequence ID" value="MDA2813945.1"/>
    <property type="molecule type" value="Genomic_DNA"/>
</dbReference>
<dbReference type="Proteomes" id="UP001527866">
    <property type="component" value="Unassembled WGS sequence"/>
</dbReference>
<evidence type="ECO:0000259" key="1">
    <source>
        <dbReference type="Pfam" id="PF13340"/>
    </source>
</evidence>
<sequence length="131" mass="14208">MAVRDRITDTEWSLLAPLMNAGAGGGGAPEDLRPVVEAVLERLRTGCPWHELGGTTAEGEAAAGWYRRWSADGTWQRIADRLRIDPATGRSLVDRPQVEAACAVRPAPVSVWMGSRCALRRTHRPHGGGTR</sequence>
<dbReference type="Pfam" id="PF13340">
    <property type="entry name" value="DUF4096"/>
    <property type="match status" value="1"/>
</dbReference>
<gene>
    <name evidence="2" type="ORF">O4J56_25090</name>
</gene>
<comment type="caution">
    <text evidence="2">The sequence shown here is derived from an EMBL/GenBank/DDBJ whole genome shotgun (WGS) entry which is preliminary data.</text>
</comment>
<organism evidence="2 3">
    <name type="scientific">Nocardiopsis endophytica</name>
    <dbReference type="NCBI Taxonomy" id="3018445"/>
    <lineage>
        <taxon>Bacteria</taxon>
        <taxon>Bacillati</taxon>
        <taxon>Actinomycetota</taxon>
        <taxon>Actinomycetes</taxon>
        <taxon>Streptosporangiales</taxon>
        <taxon>Nocardiopsidaceae</taxon>
        <taxon>Nocardiopsis</taxon>
    </lineage>
</organism>
<feature type="domain" description="Insertion element IS402-like" evidence="1">
    <location>
        <begin position="7"/>
        <end position="78"/>
    </location>
</feature>
<dbReference type="RefSeq" id="WP_270689156.1">
    <property type="nucleotide sequence ID" value="NZ_JAQFWQ010000097.1"/>
</dbReference>
<protein>
    <submittedName>
        <fullName evidence="2">Transposase</fullName>
    </submittedName>
</protein>
<dbReference type="InterPro" id="IPR025161">
    <property type="entry name" value="IS402-like_dom"/>
</dbReference>
<evidence type="ECO:0000313" key="3">
    <source>
        <dbReference type="Proteomes" id="UP001527866"/>
    </source>
</evidence>
<keyword evidence="3" id="KW-1185">Reference proteome</keyword>
<evidence type="ECO:0000313" key="2">
    <source>
        <dbReference type="EMBL" id="MDA2813945.1"/>
    </source>
</evidence>
<reference evidence="2 3" key="1">
    <citation type="submission" date="2023-01" db="EMBL/GenBank/DDBJ databases">
        <title>Draft genome sequence of Nocardiopsis sp. RSe5-2 isolated from halophytes.</title>
        <authorList>
            <person name="Duangmal K."/>
            <person name="Chantavorakit T."/>
        </authorList>
    </citation>
    <scope>NUCLEOTIDE SEQUENCE [LARGE SCALE GENOMIC DNA]</scope>
    <source>
        <strain evidence="2 3">RSe5-2</strain>
    </source>
</reference>
<name>A0ABT4UAJ3_9ACTN</name>
<dbReference type="PANTHER" id="PTHR46637:SF1">
    <property type="entry name" value="BLL5188 PROTEIN"/>
    <property type="match status" value="1"/>
</dbReference>
<accession>A0ABT4UAJ3</accession>
<dbReference type="PANTHER" id="PTHR46637">
    <property type="entry name" value="TIS1421-TRANSPOSASE PROTEIN A"/>
    <property type="match status" value="1"/>
</dbReference>
<dbReference type="InterPro" id="IPR052909">
    <property type="entry name" value="Transposase_6_like"/>
</dbReference>
<proteinExistence type="predicted"/>